<proteinExistence type="predicted"/>
<feature type="compositionally biased region" description="Polar residues" evidence="1">
    <location>
        <begin position="25"/>
        <end position="37"/>
    </location>
</feature>
<organism evidence="3 4">
    <name type="scientific">Muraenolepis orangiensis</name>
    <name type="common">Patagonian moray cod</name>
    <dbReference type="NCBI Taxonomy" id="630683"/>
    <lineage>
        <taxon>Eukaryota</taxon>
        <taxon>Metazoa</taxon>
        <taxon>Chordata</taxon>
        <taxon>Craniata</taxon>
        <taxon>Vertebrata</taxon>
        <taxon>Euteleostomi</taxon>
        <taxon>Actinopterygii</taxon>
        <taxon>Neopterygii</taxon>
        <taxon>Teleostei</taxon>
        <taxon>Neoteleostei</taxon>
        <taxon>Acanthomorphata</taxon>
        <taxon>Zeiogadaria</taxon>
        <taxon>Gadariae</taxon>
        <taxon>Gadiformes</taxon>
        <taxon>Muraenolepidoidei</taxon>
        <taxon>Muraenolepididae</taxon>
        <taxon>Muraenolepis</taxon>
    </lineage>
</organism>
<evidence type="ECO:0000313" key="2">
    <source>
        <dbReference type="EMBL" id="KAJ3583536.1"/>
    </source>
</evidence>
<accession>A0A9Q0I343</accession>
<dbReference type="EMBL" id="JANIIK010000278">
    <property type="protein sequence ID" value="KAJ3583536.1"/>
    <property type="molecule type" value="Genomic_DNA"/>
</dbReference>
<dbReference type="EMBL" id="JANIIK010000272">
    <property type="protein sequence ID" value="KAJ3583540.1"/>
    <property type="molecule type" value="Genomic_DNA"/>
</dbReference>
<feature type="compositionally biased region" description="Basic and acidic residues" evidence="1">
    <location>
        <begin position="85"/>
        <end position="94"/>
    </location>
</feature>
<sequence length="173" mass="19807">MRSDMALLKNIGTEVAQIRESIRQPNQAQPQYFTSPIPQECIPPSSVPVSTAQPLANPRTRAERRDGSIPKRVRTTAQPLANPRTRAERRDRSIPKRVRTTAQPLANPRTRAERRDCSIPKRVRTTAQPLANPRTRAERRDCSIPKRVRTTAQLLRAKSYTPKKSLWLQSKWK</sequence>
<evidence type="ECO:0000256" key="1">
    <source>
        <dbReference type="SAM" id="MobiDB-lite"/>
    </source>
</evidence>
<protein>
    <submittedName>
        <fullName evidence="3">Uncharacterized protein</fullName>
    </submittedName>
</protein>
<evidence type="ECO:0000313" key="4">
    <source>
        <dbReference type="Proteomes" id="UP001148018"/>
    </source>
</evidence>
<comment type="caution">
    <text evidence="3">The sequence shown here is derived from an EMBL/GenBank/DDBJ whole genome shotgun (WGS) entry which is preliminary data.</text>
</comment>
<feature type="compositionally biased region" description="Basic and acidic residues" evidence="1">
    <location>
        <begin position="60"/>
        <end position="69"/>
    </location>
</feature>
<gene>
    <name evidence="3" type="ORF">NHX12_016989</name>
    <name evidence="2" type="ORF">NHX12_017025</name>
</gene>
<reference evidence="3" key="1">
    <citation type="submission" date="2022-07" db="EMBL/GenBank/DDBJ databases">
        <title>Chromosome-level genome of Muraenolepis orangiensis.</title>
        <authorList>
            <person name="Kim J."/>
        </authorList>
    </citation>
    <scope>NUCLEOTIDE SEQUENCE</scope>
    <source>
        <strain evidence="3">KU_S4_2022</strain>
        <tissue evidence="3">Muscle</tissue>
    </source>
</reference>
<dbReference type="Proteomes" id="UP001148018">
    <property type="component" value="Unassembled WGS sequence"/>
</dbReference>
<evidence type="ECO:0000313" key="3">
    <source>
        <dbReference type="EMBL" id="KAJ3583540.1"/>
    </source>
</evidence>
<feature type="region of interest" description="Disordered" evidence="1">
    <location>
        <begin position="25"/>
        <end position="115"/>
    </location>
</feature>
<keyword evidence="4" id="KW-1185">Reference proteome</keyword>
<name>A0A9Q0I343_9TELE</name>
<dbReference type="AlphaFoldDB" id="A0A9Q0I343"/>